<dbReference type="InterPro" id="IPR017907">
    <property type="entry name" value="Znf_RING_CS"/>
</dbReference>
<evidence type="ECO:0000256" key="9">
    <source>
        <dbReference type="PROSITE-ProRule" id="PRU00175"/>
    </source>
</evidence>
<evidence type="ECO:0000256" key="1">
    <source>
        <dbReference type="ARBA" id="ARBA00008438"/>
    </source>
</evidence>
<dbReference type="InterPro" id="IPR038718">
    <property type="entry name" value="SNF2-like_sf"/>
</dbReference>
<sequence length="1390" mass="153727">MMKKAGEGSSRTIDGPGRAHSQFTKVASDIPKTLSIEYLVRDDSPRVPFSSSSKLFTHDDGGLRIVNYKDDKANLNKGLILRPHVGPTPKGETANQNKGFMSMTPYVGPTPKGEMANRANSSMSVRPYVGPTEMANHAKSSMSVRPYVGPSHKGEMANRATSSMSVRPYVGPTPKGEIANRNKAFMSARSYVVPAPKDEMASSIKSSVSVRPYVGPAGKDEMASRIKSSTSVRSYVGPDPKDVMANRIKSSMSARSYVGPDPKVEMANRNKSSMSVRPHVGPTRKNQLGVTKLGGSVVRGAGIELEKFPKYPNVRKDEVNVANKFAPTTCNRRDSQGVTGLEKKYDVTKKVNPITFNQREPNEINDAVKKINMLTFNKRVSESSDAMKKLDAVTVTQRESISMNGSNKRKYETISIRELVADKKPCIARRPPIKQVTSCIPKKEFKGPKIEYKAPKIEDKYKVPNFKEFSFLKSTPGGFPKQSAREDTSGSARPVNITVSNGNSVGASRATPLMPKKEIIDLDDVVEVKPTPFGVQKQRTHEDISRQARPITNTVSNGNSVCASRTLPSLIRPKAEIVELDDVVEVKPTPFGVEKQSHTVSYGNLVSASQISTVKAPISPVGASHISALVSQMNLVAALQTTALNRHINHMGVGSSRIRQVPQVKLEDALEDLSQPKTEATVPDGLLAVPLMKHQRIALSWMVNQETNCKFCCGGILADDQGLGKTISTIALILKERSPSPKPPKPNDAEQTLMDMLNSIDRPPAGTLIVCPTSVLRQWSQELVNKVTPEANLSVLVYHGANRTKDPDELAKYDVVVTTYALVGQEVPKEPAVNSKDDPNPSPVFNFGKKKLFQSQPDHVTIPGPLSQVEWFRVVLDEAQCIKNHRTRSARACWGLHTKRRWCLSGTPIQNTIEDLYSYFRFLKYDPYADFRTFCWDIKAPIITNEKSAYERLRAVLKTFLLRRTKSTYIDGEPIIILPPKTIELQRIEFSEEERGFYNRLEIDSRAQFQEYAAAGTVKQHYAIILVMLLRLRQACGHPYLVDKSKYSSKSTTSLMTAKKLPREKQLSLLDCLEASSSICGICNDSPDDAVVTMCEHVYCHQCICELMVGDDTECPADNCNTNLVMANVFSKDTLQAAISGQESVATCPVSRSSTCCPLTSSKIKATLKLLLSITKPQRKVETDPETSDKLLLSITKPERKVETDLETSDKLLLSITKPQIKVEMDPETSDFVGGKAIVFSQWTKMLDILEDCLKEYSIEYRRLDGTMSVSVRDQAVKDFNTLPEVGVMIMSLKAASLGLNMVSANNVILLDLWWNPTTEDQAIDRAHRIGQTRPVSVYRLTVEETIEDRILELQQKKRELVSSAFGEKGPGGGKLTRLSVKELAFLFGA</sequence>
<dbReference type="Pfam" id="PF00097">
    <property type="entry name" value="zf-C3HC4"/>
    <property type="match status" value="1"/>
</dbReference>
<keyword evidence="6" id="KW-0347">Helicase</keyword>
<evidence type="ECO:0000256" key="6">
    <source>
        <dbReference type="ARBA" id="ARBA00022806"/>
    </source>
</evidence>
<evidence type="ECO:0000256" key="5">
    <source>
        <dbReference type="ARBA" id="ARBA00022801"/>
    </source>
</evidence>
<organism evidence="14 15">
    <name type="scientific">Castilleja foliolosa</name>
    <dbReference type="NCBI Taxonomy" id="1961234"/>
    <lineage>
        <taxon>Eukaryota</taxon>
        <taxon>Viridiplantae</taxon>
        <taxon>Streptophyta</taxon>
        <taxon>Embryophyta</taxon>
        <taxon>Tracheophyta</taxon>
        <taxon>Spermatophyta</taxon>
        <taxon>Magnoliopsida</taxon>
        <taxon>eudicotyledons</taxon>
        <taxon>Gunneridae</taxon>
        <taxon>Pentapetalae</taxon>
        <taxon>asterids</taxon>
        <taxon>lamiids</taxon>
        <taxon>Lamiales</taxon>
        <taxon>Orobanchaceae</taxon>
        <taxon>Pedicularideae</taxon>
        <taxon>Castillejinae</taxon>
        <taxon>Castilleja</taxon>
    </lineage>
</organism>
<feature type="domain" description="RING-type" evidence="11">
    <location>
        <begin position="1080"/>
        <end position="1119"/>
    </location>
</feature>
<evidence type="ECO:0000256" key="2">
    <source>
        <dbReference type="ARBA" id="ARBA00022723"/>
    </source>
</evidence>
<dbReference type="GO" id="GO:0008270">
    <property type="term" value="F:zinc ion binding"/>
    <property type="evidence" value="ECO:0007669"/>
    <property type="project" value="UniProtKB-KW"/>
</dbReference>
<dbReference type="SMART" id="SM00487">
    <property type="entry name" value="DEXDc"/>
    <property type="match status" value="1"/>
</dbReference>
<protein>
    <submittedName>
        <fullName evidence="14">Uncharacterized protein</fullName>
    </submittedName>
</protein>
<evidence type="ECO:0000256" key="7">
    <source>
        <dbReference type="ARBA" id="ARBA00022833"/>
    </source>
</evidence>
<dbReference type="PROSITE" id="PS51192">
    <property type="entry name" value="HELICASE_ATP_BIND_1"/>
    <property type="match status" value="1"/>
</dbReference>
<dbReference type="Gene3D" id="3.40.50.10810">
    <property type="entry name" value="Tandem AAA-ATPase domain"/>
    <property type="match status" value="1"/>
</dbReference>
<dbReference type="Pfam" id="PF00271">
    <property type="entry name" value="Helicase_C"/>
    <property type="match status" value="1"/>
</dbReference>
<dbReference type="InterPro" id="IPR018957">
    <property type="entry name" value="Znf_C3HC4_RING-type"/>
</dbReference>
<dbReference type="InterPro" id="IPR000330">
    <property type="entry name" value="SNF2_N"/>
</dbReference>
<name>A0ABD3CG49_9LAMI</name>
<dbReference type="InterPro" id="IPR050628">
    <property type="entry name" value="SNF2_RAD54_helicase_TF"/>
</dbReference>
<dbReference type="PANTHER" id="PTHR45626">
    <property type="entry name" value="TRANSCRIPTION TERMINATION FACTOR 2-RELATED"/>
    <property type="match status" value="1"/>
</dbReference>
<feature type="compositionally biased region" description="Polar residues" evidence="10">
    <location>
        <begin position="497"/>
        <end position="506"/>
    </location>
</feature>
<feature type="domain" description="Helicase C-terminal" evidence="13">
    <location>
        <begin position="1220"/>
        <end position="1385"/>
    </location>
</feature>
<keyword evidence="3" id="KW-0547">Nucleotide-binding</keyword>
<evidence type="ECO:0000313" key="14">
    <source>
        <dbReference type="EMBL" id="KAL3627745.1"/>
    </source>
</evidence>
<dbReference type="EMBL" id="JAVIJP010000039">
    <property type="protein sequence ID" value="KAL3627745.1"/>
    <property type="molecule type" value="Genomic_DNA"/>
</dbReference>
<evidence type="ECO:0000259" key="12">
    <source>
        <dbReference type="PROSITE" id="PS51192"/>
    </source>
</evidence>
<feature type="region of interest" description="Disordered" evidence="10">
    <location>
        <begin position="221"/>
        <end position="241"/>
    </location>
</feature>
<dbReference type="PANTHER" id="PTHR45626:SF16">
    <property type="entry name" value="ATP-DEPENDENT HELICASE ULS1"/>
    <property type="match status" value="1"/>
</dbReference>
<dbReference type="Gene3D" id="3.40.50.300">
    <property type="entry name" value="P-loop containing nucleotide triphosphate hydrolases"/>
    <property type="match status" value="1"/>
</dbReference>
<dbReference type="PROSITE" id="PS00518">
    <property type="entry name" value="ZF_RING_1"/>
    <property type="match status" value="1"/>
</dbReference>
<feature type="domain" description="Helicase ATP-binding" evidence="12">
    <location>
        <begin position="706"/>
        <end position="926"/>
    </location>
</feature>
<dbReference type="CDD" id="cd18008">
    <property type="entry name" value="DEXDc_SHPRH-like"/>
    <property type="match status" value="1"/>
</dbReference>
<feature type="region of interest" description="Disordered" evidence="10">
    <location>
        <begin position="477"/>
        <end position="509"/>
    </location>
</feature>
<evidence type="ECO:0000256" key="3">
    <source>
        <dbReference type="ARBA" id="ARBA00022741"/>
    </source>
</evidence>
<evidence type="ECO:0000256" key="8">
    <source>
        <dbReference type="ARBA" id="ARBA00022840"/>
    </source>
</evidence>
<dbReference type="Gene3D" id="3.30.40.10">
    <property type="entry name" value="Zinc/RING finger domain, C3HC4 (zinc finger)"/>
    <property type="match status" value="1"/>
</dbReference>
<dbReference type="Proteomes" id="UP001632038">
    <property type="component" value="Unassembled WGS sequence"/>
</dbReference>
<dbReference type="InterPro" id="IPR049730">
    <property type="entry name" value="SNF2/RAD54-like_C"/>
</dbReference>
<dbReference type="SMART" id="SM00184">
    <property type="entry name" value="RING"/>
    <property type="match status" value="1"/>
</dbReference>
<keyword evidence="15" id="KW-1185">Reference proteome</keyword>
<reference evidence="15" key="1">
    <citation type="journal article" date="2024" name="IScience">
        <title>Strigolactones Initiate the Formation of Haustorium-like Structures in Castilleja.</title>
        <authorList>
            <person name="Buerger M."/>
            <person name="Peterson D."/>
            <person name="Chory J."/>
        </authorList>
    </citation>
    <scope>NUCLEOTIDE SEQUENCE [LARGE SCALE GENOMIC DNA]</scope>
</reference>
<evidence type="ECO:0000313" key="15">
    <source>
        <dbReference type="Proteomes" id="UP001632038"/>
    </source>
</evidence>
<dbReference type="GO" id="GO:0005524">
    <property type="term" value="F:ATP binding"/>
    <property type="evidence" value="ECO:0007669"/>
    <property type="project" value="UniProtKB-KW"/>
</dbReference>
<dbReference type="InterPro" id="IPR013083">
    <property type="entry name" value="Znf_RING/FYVE/PHD"/>
</dbReference>
<feature type="region of interest" description="Disordered" evidence="10">
    <location>
        <begin position="269"/>
        <end position="288"/>
    </location>
</feature>
<dbReference type="InterPro" id="IPR027417">
    <property type="entry name" value="P-loop_NTPase"/>
</dbReference>
<keyword evidence="4 9" id="KW-0863">Zinc-finger</keyword>
<evidence type="ECO:0000256" key="10">
    <source>
        <dbReference type="SAM" id="MobiDB-lite"/>
    </source>
</evidence>
<dbReference type="PROSITE" id="PS51194">
    <property type="entry name" value="HELICASE_CTER"/>
    <property type="match status" value="1"/>
</dbReference>
<dbReference type="SUPFAM" id="SSF52540">
    <property type="entry name" value="P-loop containing nucleoside triphosphate hydrolases"/>
    <property type="match status" value="2"/>
</dbReference>
<dbReference type="InterPro" id="IPR001841">
    <property type="entry name" value="Znf_RING"/>
</dbReference>
<accession>A0ABD3CG49</accession>
<dbReference type="InterPro" id="IPR001650">
    <property type="entry name" value="Helicase_C-like"/>
</dbReference>
<keyword evidence="8" id="KW-0067">ATP-binding</keyword>
<comment type="caution">
    <text evidence="14">The sequence shown here is derived from an EMBL/GenBank/DDBJ whole genome shotgun (WGS) entry which is preliminary data.</text>
</comment>
<dbReference type="SUPFAM" id="SSF57850">
    <property type="entry name" value="RING/U-box"/>
    <property type="match status" value="1"/>
</dbReference>
<keyword evidence="7" id="KW-0862">Zinc</keyword>
<evidence type="ECO:0000259" key="13">
    <source>
        <dbReference type="PROSITE" id="PS51194"/>
    </source>
</evidence>
<keyword evidence="2" id="KW-0479">Metal-binding</keyword>
<feature type="region of interest" description="Disordered" evidence="10">
    <location>
        <begin position="141"/>
        <end position="169"/>
    </location>
</feature>
<feature type="region of interest" description="Disordered" evidence="10">
    <location>
        <begin position="1"/>
        <end position="23"/>
    </location>
</feature>
<feature type="region of interest" description="Disordered" evidence="10">
    <location>
        <begin position="80"/>
        <end position="102"/>
    </location>
</feature>
<gene>
    <name evidence="14" type="ORF">CASFOL_029108</name>
</gene>
<evidence type="ECO:0000259" key="11">
    <source>
        <dbReference type="PROSITE" id="PS50089"/>
    </source>
</evidence>
<comment type="similarity">
    <text evidence="1">Belongs to the SNF2/RAD54 helicase family. RAD16 subfamily.</text>
</comment>
<keyword evidence="5" id="KW-0378">Hydrolase</keyword>
<proteinExistence type="inferred from homology"/>
<dbReference type="GO" id="GO:0016787">
    <property type="term" value="F:hydrolase activity"/>
    <property type="evidence" value="ECO:0007669"/>
    <property type="project" value="UniProtKB-KW"/>
</dbReference>
<dbReference type="InterPro" id="IPR014001">
    <property type="entry name" value="Helicase_ATP-bd"/>
</dbReference>
<dbReference type="CDD" id="cd18793">
    <property type="entry name" value="SF2_C_SNF"/>
    <property type="match status" value="1"/>
</dbReference>
<evidence type="ECO:0000256" key="4">
    <source>
        <dbReference type="ARBA" id="ARBA00022771"/>
    </source>
</evidence>
<dbReference type="SMART" id="SM00490">
    <property type="entry name" value="HELICc"/>
    <property type="match status" value="1"/>
</dbReference>
<dbReference type="Pfam" id="PF00176">
    <property type="entry name" value="SNF2-rel_dom"/>
    <property type="match status" value="1"/>
</dbReference>
<dbReference type="GO" id="GO:0004386">
    <property type="term" value="F:helicase activity"/>
    <property type="evidence" value="ECO:0007669"/>
    <property type="project" value="UniProtKB-KW"/>
</dbReference>
<dbReference type="PROSITE" id="PS50089">
    <property type="entry name" value="ZF_RING_2"/>
    <property type="match status" value="1"/>
</dbReference>